<dbReference type="Pfam" id="PF14010">
    <property type="entry name" value="PEPcase_2"/>
    <property type="match status" value="1"/>
</dbReference>
<dbReference type="InterPro" id="IPR007566">
    <property type="entry name" value="PEP_COase_arc-type"/>
</dbReference>
<dbReference type="InterPro" id="IPR015813">
    <property type="entry name" value="Pyrv/PenolPyrv_kinase-like_dom"/>
</dbReference>
<organism evidence="4">
    <name type="scientific">marine sediment metagenome</name>
    <dbReference type="NCBI Taxonomy" id="412755"/>
    <lineage>
        <taxon>unclassified sequences</taxon>
        <taxon>metagenomes</taxon>
        <taxon>ecological metagenomes</taxon>
    </lineage>
</organism>
<dbReference type="NCBIfam" id="TIGR02751">
    <property type="entry name" value="PEPCase_arch"/>
    <property type="match status" value="1"/>
</dbReference>
<keyword evidence="2" id="KW-0456">Lyase</keyword>
<name>A0A0F9SG67_9ZZZZ</name>
<sequence length="485" mass="55819">MKIPRCMSTQHPDNVHLPFFAESPDIGGEDEIQEAFYAYSHLGCDEQMWDAEGKEVDGFVVKKLLTKYPDFFKENRLGKDIFLTIRVPNPDEERAEAKVLVETLESIPRSFDAANLYFNDDIAPIFEVILPMTTSEQGLDRIYNYYHKFVVGKQNYPTMDGDILISDWVGQFKPHTINVIPLVEDKHHMLFSHLLLKAYLSDKDFEYQRVFFARSDPALNYGLLSAVLVNKIAHQRIHQLSEEISVDLYPIIGVGSAPFRGNLRPDTVDRVIKEYPSVQTFTLQSAFKYDYPPNVVSKAIVRLNETPRGKPHFMEEDRCIEIVERYAADYGKQVLELAPLINKVSKFIPKRRKRKLHIGLFGYCRTVGEHCLPRAIGFTASLCSMGLPPALLGLNALTQKDYDFILTQYINFEEDLKDALKYYNPDQPFIPKVIELKLKELAIDCEMDDDHKKITDYIIDSVRLNKTEDLSSKVLMAANRRRYLG</sequence>
<dbReference type="GO" id="GO:0015977">
    <property type="term" value="P:carbon fixation"/>
    <property type="evidence" value="ECO:0007669"/>
    <property type="project" value="UniProtKB-KW"/>
</dbReference>
<evidence type="ECO:0000256" key="3">
    <source>
        <dbReference type="ARBA" id="ARBA00023300"/>
    </source>
</evidence>
<dbReference type="SUPFAM" id="SSF51621">
    <property type="entry name" value="Phosphoenolpyruvate/pyruvate domain"/>
    <property type="match status" value="1"/>
</dbReference>
<dbReference type="GO" id="GO:0008964">
    <property type="term" value="F:phosphoenolpyruvate carboxylase activity"/>
    <property type="evidence" value="ECO:0007669"/>
    <property type="project" value="InterPro"/>
</dbReference>
<keyword evidence="3" id="KW-0120">Carbon dioxide fixation</keyword>
<reference evidence="4" key="1">
    <citation type="journal article" date="2015" name="Nature">
        <title>Complex archaea that bridge the gap between prokaryotes and eukaryotes.</title>
        <authorList>
            <person name="Spang A."/>
            <person name="Saw J.H."/>
            <person name="Jorgensen S.L."/>
            <person name="Zaremba-Niedzwiedzka K."/>
            <person name="Martijn J."/>
            <person name="Lind A.E."/>
            <person name="van Eijk R."/>
            <person name="Schleper C."/>
            <person name="Guy L."/>
            <person name="Ettema T.J."/>
        </authorList>
    </citation>
    <scope>NUCLEOTIDE SEQUENCE</scope>
</reference>
<evidence type="ECO:0000256" key="1">
    <source>
        <dbReference type="ARBA" id="ARBA00022842"/>
    </source>
</evidence>
<evidence type="ECO:0008006" key="5">
    <source>
        <dbReference type="Google" id="ProtNLM"/>
    </source>
</evidence>
<dbReference type="HAMAP" id="MF_01904">
    <property type="entry name" value="PEPcase_type2"/>
    <property type="match status" value="1"/>
</dbReference>
<dbReference type="GO" id="GO:0006099">
    <property type="term" value="P:tricarboxylic acid cycle"/>
    <property type="evidence" value="ECO:0007669"/>
    <property type="project" value="InterPro"/>
</dbReference>
<dbReference type="AlphaFoldDB" id="A0A0F9SG67"/>
<protein>
    <recommendedName>
        <fullName evidence="5">Phosphoenolpyruvate carboxylase</fullName>
    </recommendedName>
</protein>
<accession>A0A0F9SG67</accession>
<keyword evidence="1" id="KW-0460">Magnesium</keyword>
<evidence type="ECO:0000313" key="4">
    <source>
        <dbReference type="EMBL" id="KKN35991.1"/>
    </source>
</evidence>
<proteinExistence type="inferred from homology"/>
<dbReference type="EMBL" id="LAZR01001995">
    <property type="protein sequence ID" value="KKN35991.1"/>
    <property type="molecule type" value="Genomic_DNA"/>
</dbReference>
<evidence type="ECO:0000256" key="2">
    <source>
        <dbReference type="ARBA" id="ARBA00023239"/>
    </source>
</evidence>
<dbReference type="PIRSF" id="PIRSF006677">
    <property type="entry name" value="UCP006677"/>
    <property type="match status" value="1"/>
</dbReference>
<gene>
    <name evidence="4" type="ORF">LCGC14_0778040</name>
</gene>
<comment type="caution">
    <text evidence="4">The sequence shown here is derived from an EMBL/GenBank/DDBJ whole genome shotgun (WGS) entry which is preliminary data.</text>
</comment>